<reference evidence="1 2" key="1">
    <citation type="submission" date="2023-04" db="EMBL/GenBank/DDBJ databases">
        <title>A novel bacteria isolated from coastal sediment.</title>
        <authorList>
            <person name="Liu X.-J."/>
            <person name="Du Z.-J."/>
        </authorList>
    </citation>
    <scope>NUCLEOTIDE SEQUENCE [LARGE SCALE GENOMIC DNA]</scope>
    <source>
        <strain evidence="1 2">SDUM461003</strain>
    </source>
</reference>
<dbReference type="GO" id="GO:0016787">
    <property type="term" value="F:hydrolase activity"/>
    <property type="evidence" value="ECO:0007669"/>
    <property type="project" value="UniProtKB-KW"/>
</dbReference>
<keyword evidence="2" id="KW-1185">Reference proteome</keyword>
<protein>
    <submittedName>
        <fullName evidence="1">Glycosyl hydrolase 115 family protein</fullName>
    </submittedName>
</protein>
<evidence type="ECO:0000313" key="1">
    <source>
        <dbReference type="EMBL" id="MDQ8206346.1"/>
    </source>
</evidence>
<gene>
    <name evidence="1" type="ORF">QEH52_02420</name>
</gene>
<dbReference type="Gene3D" id="3.20.20.520">
    <property type="entry name" value="Glycosyl hydrolase family 115"/>
    <property type="match status" value="1"/>
</dbReference>
<evidence type="ECO:0000313" key="2">
    <source>
        <dbReference type="Proteomes" id="UP001225316"/>
    </source>
</evidence>
<dbReference type="InterPro" id="IPR042301">
    <property type="entry name" value="GH115_sf"/>
</dbReference>
<comment type="caution">
    <text evidence="1">The sequence shown here is derived from an EMBL/GenBank/DDBJ whole genome shotgun (WGS) entry which is preliminary data.</text>
</comment>
<dbReference type="InterPro" id="IPR031924">
    <property type="entry name" value="GH115"/>
</dbReference>
<sequence length="354" mass="40391">MHPPEADMIRAAIRRGLYVSQHHIEPLGVSHFAYESWWARQGKSPEFSYRQESDAMRTCWRAYAERWQAIAGEQLIWQVGLRGRGDRPLWNHDPKAQARAGEFIASALEGQMAIIRSIDPRPKPPATLTLWYEGAKLISKGQLKAPKGVSYIFADHSRTQEMQDDFLTLPRESERPRGYYYHVAVWSMGPHLVSGPPPEKIARTVQQLVEKGDTYYALLNVSNLREHTMGTAVWTQQVWQPEPLTNQAFLKQWSSPELAPLHAAFLDSIPQFQPEWRFYDGSARLWIDRLISSQVANGTPLDGLLKELVANKRAKLIDTLQSAVDALDHLLLKVKAQEATISHKLRAYHRSSKI</sequence>
<organism evidence="1 2">
    <name type="scientific">Thalassobacterium maritimum</name>
    <dbReference type="NCBI Taxonomy" id="3041265"/>
    <lineage>
        <taxon>Bacteria</taxon>
        <taxon>Pseudomonadati</taxon>
        <taxon>Verrucomicrobiota</taxon>
        <taxon>Opitutia</taxon>
        <taxon>Puniceicoccales</taxon>
        <taxon>Coraliomargaritaceae</taxon>
        <taxon>Thalassobacterium</taxon>
    </lineage>
</organism>
<dbReference type="Proteomes" id="UP001225316">
    <property type="component" value="Unassembled WGS sequence"/>
</dbReference>
<dbReference type="EMBL" id="JARXHW010000003">
    <property type="protein sequence ID" value="MDQ8206346.1"/>
    <property type="molecule type" value="Genomic_DNA"/>
</dbReference>
<proteinExistence type="predicted"/>
<dbReference type="Pfam" id="PF15979">
    <property type="entry name" value="Glyco_hydro_115"/>
    <property type="match status" value="1"/>
</dbReference>
<accession>A0ABU1AQG4</accession>
<keyword evidence="1" id="KW-0378">Hydrolase</keyword>
<dbReference type="RefSeq" id="WP_308948390.1">
    <property type="nucleotide sequence ID" value="NZ_JARXHW010000003.1"/>
</dbReference>
<name>A0ABU1AQG4_9BACT</name>